<keyword evidence="5 7" id="KW-1133">Transmembrane helix</keyword>
<keyword evidence="2 7" id="KW-0813">Transport</keyword>
<dbReference type="GO" id="GO:0005886">
    <property type="term" value="C:plasma membrane"/>
    <property type="evidence" value="ECO:0007669"/>
    <property type="project" value="UniProtKB-SubCell"/>
</dbReference>
<evidence type="ECO:0000256" key="1">
    <source>
        <dbReference type="ARBA" id="ARBA00004651"/>
    </source>
</evidence>
<keyword evidence="3" id="KW-1003">Cell membrane</keyword>
<proteinExistence type="inferred from homology"/>
<comment type="similarity">
    <text evidence="7">Belongs to the binding-protein-dependent transport system permease family.</text>
</comment>
<dbReference type="Proteomes" id="UP000539111">
    <property type="component" value="Unassembled WGS sequence"/>
</dbReference>
<dbReference type="InterPro" id="IPR035906">
    <property type="entry name" value="MetI-like_sf"/>
</dbReference>
<keyword evidence="10" id="KW-1185">Reference proteome</keyword>
<dbReference type="Gene3D" id="1.10.3720.10">
    <property type="entry name" value="MetI-like"/>
    <property type="match status" value="1"/>
</dbReference>
<evidence type="ECO:0000256" key="6">
    <source>
        <dbReference type="ARBA" id="ARBA00023136"/>
    </source>
</evidence>
<keyword evidence="4 7" id="KW-0812">Transmembrane</keyword>
<dbReference type="AlphaFoldDB" id="A0A7Z0D3Z9"/>
<dbReference type="PANTHER" id="PTHR43163:SF6">
    <property type="entry name" value="DIPEPTIDE TRANSPORT SYSTEM PERMEASE PROTEIN DPPB-RELATED"/>
    <property type="match status" value="1"/>
</dbReference>
<evidence type="ECO:0000313" key="9">
    <source>
        <dbReference type="EMBL" id="NYI68458.1"/>
    </source>
</evidence>
<evidence type="ECO:0000313" key="10">
    <source>
        <dbReference type="Proteomes" id="UP000539111"/>
    </source>
</evidence>
<dbReference type="PANTHER" id="PTHR43163">
    <property type="entry name" value="DIPEPTIDE TRANSPORT SYSTEM PERMEASE PROTEIN DPPB-RELATED"/>
    <property type="match status" value="1"/>
</dbReference>
<feature type="transmembrane region" description="Helical" evidence="7">
    <location>
        <begin position="298"/>
        <end position="320"/>
    </location>
</feature>
<evidence type="ECO:0000259" key="8">
    <source>
        <dbReference type="PROSITE" id="PS50928"/>
    </source>
</evidence>
<evidence type="ECO:0000256" key="5">
    <source>
        <dbReference type="ARBA" id="ARBA00022989"/>
    </source>
</evidence>
<evidence type="ECO:0000256" key="7">
    <source>
        <dbReference type="RuleBase" id="RU363032"/>
    </source>
</evidence>
<gene>
    <name evidence="9" type="ORF">BJY26_002764</name>
</gene>
<dbReference type="Pfam" id="PF00528">
    <property type="entry name" value="BPD_transp_1"/>
    <property type="match status" value="1"/>
</dbReference>
<protein>
    <submittedName>
        <fullName evidence="9">Peptide/nickel transport system permease protein</fullName>
    </submittedName>
</protein>
<feature type="transmembrane region" description="Helical" evidence="7">
    <location>
        <begin position="191"/>
        <end position="209"/>
    </location>
</feature>
<name>A0A7Z0D3Z9_9MICO</name>
<evidence type="ECO:0000256" key="2">
    <source>
        <dbReference type="ARBA" id="ARBA00022448"/>
    </source>
</evidence>
<accession>A0A7Z0D3Z9</accession>
<dbReference type="RefSeq" id="WP_179428805.1">
    <property type="nucleotide sequence ID" value="NZ_JACBZP010000001.1"/>
</dbReference>
<keyword evidence="6 7" id="KW-0472">Membrane</keyword>
<organism evidence="9 10">
    <name type="scientific">Spelaeicoccus albus</name>
    <dbReference type="NCBI Taxonomy" id="1280376"/>
    <lineage>
        <taxon>Bacteria</taxon>
        <taxon>Bacillati</taxon>
        <taxon>Actinomycetota</taxon>
        <taxon>Actinomycetes</taxon>
        <taxon>Micrococcales</taxon>
        <taxon>Brevibacteriaceae</taxon>
        <taxon>Spelaeicoccus</taxon>
    </lineage>
</organism>
<feature type="domain" description="ABC transmembrane type-1" evidence="8">
    <location>
        <begin position="98"/>
        <end position="317"/>
    </location>
</feature>
<feature type="transmembrane region" description="Helical" evidence="7">
    <location>
        <begin position="256"/>
        <end position="278"/>
    </location>
</feature>
<feature type="transmembrane region" description="Helical" evidence="7">
    <location>
        <begin position="137"/>
        <end position="158"/>
    </location>
</feature>
<dbReference type="SUPFAM" id="SSF161098">
    <property type="entry name" value="MetI-like"/>
    <property type="match status" value="1"/>
</dbReference>
<dbReference type="PROSITE" id="PS50928">
    <property type="entry name" value="ABC_TM1"/>
    <property type="match status" value="1"/>
</dbReference>
<evidence type="ECO:0000256" key="3">
    <source>
        <dbReference type="ARBA" id="ARBA00022475"/>
    </source>
</evidence>
<comment type="caution">
    <text evidence="9">The sequence shown here is derived from an EMBL/GenBank/DDBJ whole genome shotgun (WGS) entry which is preliminary data.</text>
</comment>
<dbReference type="GO" id="GO:0071916">
    <property type="term" value="F:dipeptide transmembrane transporter activity"/>
    <property type="evidence" value="ECO:0007669"/>
    <property type="project" value="TreeGrafter"/>
</dbReference>
<dbReference type="CDD" id="cd06261">
    <property type="entry name" value="TM_PBP2"/>
    <property type="match status" value="1"/>
</dbReference>
<feature type="transmembrane region" description="Helical" evidence="7">
    <location>
        <begin position="12"/>
        <end position="31"/>
    </location>
</feature>
<comment type="subcellular location">
    <subcellularLocation>
        <location evidence="1 7">Cell membrane</location>
        <topology evidence="1 7">Multi-pass membrane protein</topology>
    </subcellularLocation>
</comment>
<dbReference type="InterPro" id="IPR000515">
    <property type="entry name" value="MetI-like"/>
</dbReference>
<evidence type="ECO:0000256" key="4">
    <source>
        <dbReference type="ARBA" id="ARBA00022692"/>
    </source>
</evidence>
<dbReference type="EMBL" id="JACBZP010000001">
    <property type="protein sequence ID" value="NYI68458.1"/>
    <property type="molecule type" value="Genomic_DNA"/>
</dbReference>
<sequence>MISFIVRRFINYLILTFLATIGAYSLSSMLMDPRERYLNRNPPLSKESINAIMDAHGTNPNTPVLERIGHWLHELFLHGSLGDTIHNDAVMHEMLLRSSISLRLLIVGSILGALVGVILGVWGAVKQYKASDQTVSYISFVVIAAPTFVVGAVLMILATKFNNLIGVQLINFSGEYSTGVHGFWPILGDRLSHMLLPTLALIMFAAAGFSRYQRSIMLDVLGQDYIRTARSKGRTRRSALVRHGVRMAVIPMSTYFAYYFGTLIAGALFLEVLFSWHGMGEFGINSITQSDINGATGFAFFNAVLVLISATLADVLYSALDPRVRV</sequence>
<feature type="transmembrane region" description="Helical" evidence="7">
    <location>
        <begin position="100"/>
        <end position="125"/>
    </location>
</feature>
<reference evidence="9 10" key="1">
    <citation type="submission" date="2020-07" db="EMBL/GenBank/DDBJ databases">
        <title>Sequencing the genomes of 1000 actinobacteria strains.</title>
        <authorList>
            <person name="Klenk H.-P."/>
        </authorList>
    </citation>
    <scope>NUCLEOTIDE SEQUENCE [LARGE SCALE GENOMIC DNA]</scope>
    <source>
        <strain evidence="9 10">DSM 26341</strain>
    </source>
</reference>